<name>A0ABW0H278_9HYPH</name>
<accession>A0ABW0H278</accession>
<feature type="transmembrane region" description="Helical" evidence="8">
    <location>
        <begin position="108"/>
        <end position="129"/>
    </location>
</feature>
<dbReference type="RefSeq" id="WP_378231320.1">
    <property type="nucleotide sequence ID" value="NZ_JBHSLL010000056.1"/>
</dbReference>
<dbReference type="InterPro" id="IPR000522">
    <property type="entry name" value="ABC_transptr_permease_BtuC"/>
</dbReference>
<proteinExistence type="inferred from homology"/>
<feature type="transmembrane region" description="Helical" evidence="8">
    <location>
        <begin position="136"/>
        <end position="157"/>
    </location>
</feature>
<dbReference type="Proteomes" id="UP001596016">
    <property type="component" value="Unassembled WGS sequence"/>
</dbReference>
<evidence type="ECO:0000313" key="10">
    <source>
        <dbReference type="Proteomes" id="UP001596016"/>
    </source>
</evidence>
<keyword evidence="10" id="KW-1185">Reference proteome</keyword>
<dbReference type="PANTHER" id="PTHR30472:SF19">
    <property type="entry name" value="PETROBACTIN IMPORT SYSTEM PERMEASE PROTEIN YCLO"/>
    <property type="match status" value="1"/>
</dbReference>
<evidence type="ECO:0000256" key="1">
    <source>
        <dbReference type="ARBA" id="ARBA00004651"/>
    </source>
</evidence>
<feature type="transmembrane region" description="Helical" evidence="8">
    <location>
        <begin position="183"/>
        <end position="203"/>
    </location>
</feature>
<evidence type="ECO:0000256" key="3">
    <source>
        <dbReference type="ARBA" id="ARBA00022448"/>
    </source>
</evidence>
<feature type="transmembrane region" description="Helical" evidence="8">
    <location>
        <begin position="244"/>
        <end position="263"/>
    </location>
</feature>
<keyword evidence="6 8" id="KW-1133">Transmembrane helix</keyword>
<organism evidence="9 10">
    <name type="scientific">Aquamicrobium segne</name>
    <dbReference type="NCBI Taxonomy" id="469547"/>
    <lineage>
        <taxon>Bacteria</taxon>
        <taxon>Pseudomonadati</taxon>
        <taxon>Pseudomonadota</taxon>
        <taxon>Alphaproteobacteria</taxon>
        <taxon>Hyphomicrobiales</taxon>
        <taxon>Phyllobacteriaceae</taxon>
        <taxon>Aquamicrobium</taxon>
    </lineage>
</organism>
<sequence length="322" mass="34613">MSPEARSHRITLVFAILAVTSLLASILFMTLGARGSWSFVLPFRGVKLAGLLLVAVAIALSTVIFQTIVNNRILTPSLMGFDALYALLQTILVFIFGAAGVSGFDKRLMFVAETGAMLLFASLLYRWLFATTARSLHLLLLVGIVFGVLFRSISGFLQRIIDPTEFLILQDRLFASFNSIDPVLLTLSAAILGACCTAIWWLLPKLDVLALGREHAIALGINHHLIVSGTLLLVILLVAISTALVGPVSFFGLLVANLAYLLMPTARHAVLLPTAALLAIIFLVGGQTILERVFGFDTALSVVIEFAGGIVFLLLVIRGAAR</sequence>
<dbReference type="EMBL" id="JBHSLL010000056">
    <property type="protein sequence ID" value="MFC5387390.1"/>
    <property type="molecule type" value="Genomic_DNA"/>
</dbReference>
<feature type="transmembrane region" description="Helical" evidence="8">
    <location>
        <begin position="81"/>
        <end position="102"/>
    </location>
</feature>
<dbReference type="Pfam" id="PF01032">
    <property type="entry name" value="FecCD"/>
    <property type="match status" value="1"/>
</dbReference>
<feature type="transmembrane region" description="Helical" evidence="8">
    <location>
        <begin position="215"/>
        <end position="238"/>
    </location>
</feature>
<evidence type="ECO:0000256" key="5">
    <source>
        <dbReference type="ARBA" id="ARBA00022692"/>
    </source>
</evidence>
<keyword evidence="5 8" id="KW-0812">Transmembrane</keyword>
<evidence type="ECO:0000256" key="2">
    <source>
        <dbReference type="ARBA" id="ARBA00007935"/>
    </source>
</evidence>
<feature type="transmembrane region" description="Helical" evidence="8">
    <location>
        <begin position="12"/>
        <end position="33"/>
    </location>
</feature>
<comment type="similarity">
    <text evidence="2">Belongs to the binding-protein-dependent transport system permease family. FecCD subfamily.</text>
</comment>
<feature type="transmembrane region" description="Helical" evidence="8">
    <location>
        <begin position="270"/>
        <end position="290"/>
    </location>
</feature>
<dbReference type="Gene3D" id="1.10.3470.10">
    <property type="entry name" value="ABC transporter involved in vitamin B12 uptake, BtuC"/>
    <property type="match status" value="1"/>
</dbReference>
<evidence type="ECO:0000313" key="9">
    <source>
        <dbReference type="EMBL" id="MFC5387390.1"/>
    </source>
</evidence>
<evidence type="ECO:0000256" key="8">
    <source>
        <dbReference type="SAM" id="Phobius"/>
    </source>
</evidence>
<evidence type="ECO:0000256" key="7">
    <source>
        <dbReference type="ARBA" id="ARBA00023136"/>
    </source>
</evidence>
<keyword evidence="3" id="KW-0813">Transport</keyword>
<gene>
    <name evidence="9" type="ORF">ACFPLB_15635</name>
</gene>
<dbReference type="PANTHER" id="PTHR30472">
    <property type="entry name" value="FERRIC ENTEROBACTIN TRANSPORT SYSTEM PERMEASE PROTEIN"/>
    <property type="match status" value="1"/>
</dbReference>
<protein>
    <submittedName>
        <fullName evidence="9">Iron chelate uptake ABC transporter family permease subunit</fullName>
    </submittedName>
</protein>
<feature type="transmembrane region" description="Helical" evidence="8">
    <location>
        <begin position="48"/>
        <end position="69"/>
    </location>
</feature>
<evidence type="ECO:0000256" key="6">
    <source>
        <dbReference type="ARBA" id="ARBA00022989"/>
    </source>
</evidence>
<keyword evidence="7 8" id="KW-0472">Membrane</keyword>
<comment type="subcellular location">
    <subcellularLocation>
        <location evidence="1">Cell membrane</location>
        <topology evidence="1">Multi-pass membrane protein</topology>
    </subcellularLocation>
</comment>
<feature type="transmembrane region" description="Helical" evidence="8">
    <location>
        <begin position="296"/>
        <end position="317"/>
    </location>
</feature>
<dbReference type="SUPFAM" id="SSF81345">
    <property type="entry name" value="ABC transporter involved in vitamin B12 uptake, BtuC"/>
    <property type="match status" value="1"/>
</dbReference>
<dbReference type="InterPro" id="IPR037294">
    <property type="entry name" value="ABC_BtuC-like"/>
</dbReference>
<comment type="caution">
    <text evidence="9">The sequence shown here is derived from an EMBL/GenBank/DDBJ whole genome shotgun (WGS) entry which is preliminary data.</text>
</comment>
<reference evidence="10" key="1">
    <citation type="journal article" date="2019" name="Int. J. Syst. Evol. Microbiol.">
        <title>The Global Catalogue of Microorganisms (GCM) 10K type strain sequencing project: providing services to taxonomists for standard genome sequencing and annotation.</title>
        <authorList>
            <consortium name="The Broad Institute Genomics Platform"/>
            <consortium name="The Broad Institute Genome Sequencing Center for Infectious Disease"/>
            <person name="Wu L."/>
            <person name="Ma J."/>
        </authorList>
    </citation>
    <scope>NUCLEOTIDE SEQUENCE [LARGE SCALE GENOMIC DNA]</scope>
    <source>
        <strain evidence="10">CGMCC 4.1415</strain>
    </source>
</reference>
<evidence type="ECO:0000256" key="4">
    <source>
        <dbReference type="ARBA" id="ARBA00022475"/>
    </source>
</evidence>
<keyword evidence="4" id="KW-1003">Cell membrane</keyword>